<protein>
    <recommendedName>
        <fullName evidence="3">Ribosomal protein S2</fullName>
    </recommendedName>
</protein>
<dbReference type="EMBL" id="JAJBZT010000012">
    <property type="protein sequence ID" value="MCB6185145.1"/>
    <property type="molecule type" value="Genomic_DNA"/>
</dbReference>
<evidence type="ECO:0000313" key="2">
    <source>
        <dbReference type="Proteomes" id="UP001165395"/>
    </source>
</evidence>
<sequence length="47" mass="5310">MPLALEKSIDIGVVGNEDAQVFLREIDLFTLIKKLVTPFAIPLKREK</sequence>
<proteinExistence type="predicted"/>
<evidence type="ECO:0008006" key="3">
    <source>
        <dbReference type="Google" id="ProtNLM"/>
    </source>
</evidence>
<name>A0ABS8DAB5_9NEIS</name>
<dbReference type="Proteomes" id="UP001165395">
    <property type="component" value="Unassembled WGS sequence"/>
</dbReference>
<evidence type="ECO:0000313" key="1">
    <source>
        <dbReference type="EMBL" id="MCB6185145.1"/>
    </source>
</evidence>
<reference evidence="1" key="1">
    <citation type="submission" date="2021-10" db="EMBL/GenBank/DDBJ databases">
        <title>The complete genome sequence of Leeia sp. TBRC 13508.</title>
        <authorList>
            <person name="Charoenyingcharoen P."/>
            <person name="Yukphan P."/>
        </authorList>
    </citation>
    <scope>NUCLEOTIDE SEQUENCE</scope>
    <source>
        <strain evidence="1">TBRC 13508</strain>
    </source>
</reference>
<gene>
    <name evidence="1" type="ORF">LIN78_16475</name>
</gene>
<accession>A0ABS8DAB5</accession>
<keyword evidence="2" id="KW-1185">Reference proteome</keyword>
<dbReference type="RefSeq" id="WP_227181976.1">
    <property type="nucleotide sequence ID" value="NZ_JAJBZT010000012.1"/>
</dbReference>
<organism evidence="1 2">
    <name type="scientific">Leeia speluncae</name>
    <dbReference type="NCBI Taxonomy" id="2884804"/>
    <lineage>
        <taxon>Bacteria</taxon>
        <taxon>Pseudomonadati</taxon>
        <taxon>Pseudomonadota</taxon>
        <taxon>Betaproteobacteria</taxon>
        <taxon>Neisseriales</taxon>
        <taxon>Leeiaceae</taxon>
        <taxon>Leeia</taxon>
    </lineage>
</organism>
<comment type="caution">
    <text evidence="1">The sequence shown here is derived from an EMBL/GenBank/DDBJ whole genome shotgun (WGS) entry which is preliminary data.</text>
</comment>